<dbReference type="SUPFAM" id="SSF53955">
    <property type="entry name" value="Lysozyme-like"/>
    <property type="match status" value="1"/>
</dbReference>
<dbReference type="Proteomes" id="UP000635384">
    <property type="component" value="Unassembled WGS sequence"/>
</dbReference>
<keyword evidence="7" id="KW-1185">Reference proteome</keyword>
<sequence>MVGGVMTTKLLRTLGLLVGVAGAAVLPVTASAQSQSMAAHYGKQDTQTERIPAILDQREREHYREVFRAIDREEWGRVESLLVDQRESLLYQTALAEYYTHANSPTVSAERLEDWFELGVHLPQSAQLGRLAAKRGVEQLPRLPVAQRFSRQPAAPKRIRPRTVMDDTLPSQVRADILDRIKNDDPAGAQALLAEVDYALSPEARAEWRQRVAWSYYIENNDAAALQMAQTVSEGRGAWVAEGEWVAGLAAWRLGDCLFAADSFMRAAAQSTNPELTSAAHYWAHRSLIRCRQPGAAQDQLAAAARYDETLYGLLATDQLGIDLPAAAQPQAFTDDDWRSLADIYNVQIAAALVEIGRPALADEVLRYQARVGAPSDYDAMARLARELGLPSTQLFMAHNAPRGQSSDPSLRFPVARWRPTTGWRVDPALAFAHALQESNFRAAAVSPANARGLMQITPITVRQHSPRLNMSAQYVNLNDPEVNLAFGQRNLEMLRDTAATRDNLLKIMAAYNAGLTPITRWNYEIRDQNDPLLWMESIPYWETRGYVSIVLRNYWMYERAAGVPSPSRRALAQGLWPAFPDMARSRSARFEQ</sequence>
<evidence type="ECO:0000313" key="7">
    <source>
        <dbReference type="Proteomes" id="UP000635384"/>
    </source>
</evidence>
<organism evidence="6 7">
    <name type="scientific">Erythrobacter rubeus</name>
    <dbReference type="NCBI Taxonomy" id="2760803"/>
    <lineage>
        <taxon>Bacteria</taxon>
        <taxon>Pseudomonadati</taxon>
        <taxon>Pseudomonadota</taxon>
        <taxon>Alphaproteobacteria</taxon>
        <taxon>Sphingomonadales</taxon>
        <taxon>Erythrobacteraceae</taxon>
        <taxon>Erythrobacter/Porphyrobacter group</taxon>
        <taxon>Erythrobacter</taxon>
    </lineage>
</organism>
<protein>
    <submittedName>
        <fullName evidence="6">Lytic transglycosylase domain-containing protein</fullName>
    </submittedName>
</protein>
<dbReference type="Pfam" id="PF01464">
    <property type="entry name" value="SLT"/>
    <property type="match status" value="1"/>
</dbReference>
<name>A0ABR8KMA2_9SPHN</name>
<dbReference type="InterPro" id="IPR008258">
    <property type="entry name" value="Transglycosylase_SLT_dom_1"/>
</dbReference>
<comment type="similarity">
    <text evidence="2">Belongs to the virb1 family.</text>
</comment>
<dbReference type="Gene3D" id="1.25.20.10">
    <property type="entry name" value="Bacterial muramidases"/>
    <property type="match status" value="1"/>
</dbReference>
<evidence type="ECO:0000256" key="1">
    <source>
        <dbReference type="ARBA" id="ARBA00007734"/>
    </source>
</evidence>
<dbReference type="PANTHER" id="PTHR37423">
    <property type="entry name" value="SOLUBLE LYTIC MUREIN TRANSGLYCOSYLASE-RELATED"/>
    <property type="match status" value="1"/>
</dbReference>
<dbReference type="InterPro" id="IPR008939">
    <property type="entry name" value="Lytic_TGlycosylase_superhlx_U"/>
</dbReference>
<dbReference type="Gene3D" id="1.10.530.10">
    <property type="match status" value="1"/>
</dbReference>
<comment type="caution">
    <text evidence="6">The sequence shown here is derived from an EMBL/GenBank/DDBJ whole genome shotgun (WGS) entry which is preliminary data.</text>
</comment>
<feature type="domain" description="Transglycosylase SLT" evidence="5">
    <location>
        <begin position="423"/>
        <end position="527"/>
    </location>
</feature>
<keyword evidence="3 4" id="KW-0732">Signal</keyword>
<evidence type="ECO:0000256" key="4">
    <source>
        <dbReference type="SAM" id="SignalP"/>
    </source>
</evidence>
<evidence type="ECO:0000259" key="5">
    <source>
        <dbReference type="Pfam" id="PF01464"/>
    </source>
</evidence>
<accession>A0ABR8KMA2</accession>
<evidence type="ECO:0000256" key="3">
    <source>
        <dbReference type="ARBA" id="ARBA00022729"/>
    </source>
</evidence>
<proteinExistence type="inferred from homology"/>
<gene>
    <name evidence="6" type="ORF">IB285_05215</name>
</gene>
<dbReference type="SUPFAM" id="SSF48435">
    <property type="entry name" value="Bacterial muramidases"/>
    <property type="match status" value="1"/>
</dbReference>
<reference evidence="6 7" key="1">
    <citation type="submission" date="2020-09" db="EMBL/GenBank/DDBJ databases">
        <authorList>
            <person name="Yoon J.-W."/>
        </authorList>
    </citation>
    <scope>NUCLEOTIDE SEQUENCE [LARGE SCALE GENOMIC DNA]</scope>
    <source>
        <strain evidence="6 7">KMU-140</strain>
    </source>
</reference>
<comment type="similarity">
    <text evidence="1">Belongs to the transglycosylase Slt family.</text>
</comment>
<dbReference type="PANTHER" id="PTHR37423:SF2">
    <property type="entry name" value="MEMBRANE-BOUND LYTIC MUREIN TRANSGLYCOSYLASE C"/>
    <property type="match status" value="1"/>
</dbReference>
<feature type="signal peptide" evidence="4">
    <location>
        <begin position="1"/>
        <end position="32"/>
    </location>
</feature>
<dbReference type="CDD" id="cd13401">
    <property type="entry name" value="Slt70-like"/>
    <property type="match status" value="1"/>
</dbReference>
<evidence type="ECO:0000313" key="6">
    <source>
        <dbReference type="EMBL" id="MBD2841658.1"/>
    </source>
</evidence>
<evidence type="ECO:0000256" key="2">
    <source>
        <dbReference type="ARBA" id="ARBA00009387"/>
    </source>
</evidence>
<feature type="chain" id="PRO_5046619345" evidence="4">
    <location>
        <begin position="33"/>
        <end position="593"/>
    </location>
</feature>
<dbReference type="InterPro" id="IPR023346">
    <property type="entry name" value="Lysozyme-like_dom_sf"/>
</dbReference>
<dbReference type="EMBL" id="JACXLC010000001">
    <property type="protein sequence ID" value="MBD2841658.1"/>
    <property type="molecule type" value="Genomic_DNA"/>
</dbReference>